<accession>A0A2H1G6V7</accession>
<name>A0A2H1G6V7_ZYMTR</name>
<feature type="region of interest" description="Disordered" evidence="3">
    <location>
        <begin position="347"/>
        <end position="399"/>
    </location>
</feature>
<feature type="compositionally biased region" description="Low complexity" evidence="3">
    <location>
        <begin position="237"/>
        <end position="273"/>
    </location>
</feature>
<protein>
    <recommendedName>
        <fullName evidence="7">DUF3494 domain-containing protein</fullName>
    </recommendedName>
</protein>
<dbReference type="Proteomes" id="UP000245764">
    <property type="component" value="Chromosome 3"/>
</dbReference>
<dbReference type="Pfam" id="PF11999">
    <property type="entry name" value="Ice_binding"/>
    <property type="match status" value="1"/>
</dbReference>
<proteinExistence type="inferred from homology"/>
<sequence length="399" mass="39556">MKFSNAVRCVLGSVLLANAQVDLGTAASFGALAPAGVTNTGDTVINGDVGTTGTSVTGFPPGVYTGSLYIGDGVAAQAQADSTAAFNQGQALTPTQDFGALAELGGLVVGPGVYSFDSAVDLTGVLTLSGAGTYVFQIGSSLTTASASVVALTNGARACDVYFIVSSAATIGTDSNFAGNILAGTGITLNTGATVAGGLYAGSAVTLDSNTVSSCGGATPSSSSSTTVSATSASTTVSVTASTTSEPSFSTTVSTTASVPTMTTAQTSTTQKSTTEKSTTKATTTTGKSTFTTVTKTTKKTTTTQKNTPPAYPTTTTTKKATTTTKKATTTTKKAETTTTKKATTTTKQATTTTKKAETTTKKAETTTTKKAKTTTTKNSALHSVVTGGGRVLTTTTNS</sequence>
<evidence type="ECO:0000256" key="3">
    <source>
        <dbReference type="SAM" id="MobiDB-lite"/>
    </source>
</evidence>
<evidence type="ECO:0000313" key="6">
    <source>
        <dbReference type="Proteomes" id="UP000245764"/>
    </source>
</evidence>
<comment type="similarity">
    <text evidence="1">Belongs to the ice-binding protein family.</text>
</comment>
<reference evidence="6" key="1">
    <citation type="submission" date="2017-05" db="EMBL/GenBank/DDBJ databases">
        <authorList>
            <person name="Song R."/>
            <person name="Chenine A.L."/>
            <person name="Ruprecht R.M."/>
        </authorList>
    </citation>
    <scope>NUCLEOTIDE SEQUENCE [LARGE SCALE GENOMIC DNA]</scope>
</reference>
<feature type="region of interest" description="Disordered" evidence="3">
    <location>
        <begin position="299"/>
        <end position="320"/>
    </location>
</feature>
<keyword evidence="2 4" id="KW-0732">Signal</keyword>
<evidence type="ECO:0000313" key="5">
    <source>
        <dbReference type="EMBL" id="SMR49298.1"/>
    </source>
</evidence>
<dbReference type="InterPro" id="IPR021884">
    <property type="entry name" value="Ice-bd_prot"/>
</dbReference>
<feature type="region of interest" description="Disordered" evidence="3">
    <location>
        <begin position="237"/>
        <end position="282"/>
    </location>
</feature>
<evidence type="ECO:0000256" key="4">
    <source>
        <dbReference type="SAM" id="SignalP"/>
    </source>
</evidence>
<evidence type="ECO:0008006" key="7">
    <source>
        <dbReference type="Google" id="ProtNLM"/>
    </source>
</evidence>
<feature type="signal peptide" evidence="4">
    <location>
        <begin position="1"/>
        <end position="26"/>
    </location>
</feature>
<organism evidence="5 6">
    <name type="scientific">Zymoseptoria tritici ST99CH_1E4</name>
    <dbReference type="NCBI Taxonomy" id="1276532"/>
    <lineage>
        <taxon>Eukaryota</taxon>
        <taxon>Fungi</taxon>
        <taxon>Dikarya</taxon>
        <taxon>Ascomycota</taxon>
        <taxon>Pezizomycotina</taxon>
        <taxon>Dothideomycetes</taxon>
        <taxon>Dothideomycetidae</taxon>
        <taxon>Mycosphaerellales</taxon>
        <taxon>Mycosphaerellaceae</taxon>
        <taxon>Zymoseptoria</taxon>
    </lineage>
</organism>
<feature type="compositionally biased region" description="Basic and acidic residues" evidence="3">
    <location>
        <begin position="355"/>
        <end position="365"/>
    </location>
</feature>
<dbReference type="EMBL" id="LT854255">
    <property type="protein sequence ID" value="SMR49298.1"/>
    <property type="molecule type" value="Genomic_DNA"/>
</dbReference>
<gene>
    <name evidence="5" type="ORF">ZT1E4_G4690</name>
</gene>
<evidence type="ECO:0000256" key="1">
    <source>
        <dbReference type="ARBA" id="ARBA00005445"/>
    </source>
</evidence>
<feature type="chain" id="PRO_5013809632" description="DUF3494 domain-containing protein" evidence="4">
    <location>
        <begin position="27"/>
        <end position="399"/>
    </location>
</feature>
<evidence type="ECO:0000256" key="2">
    <source>
        <dbReference type="ARBA" id="ARBA00022729"/>
    </source>
</evidence>
<dbReference type="AlphaFoldDB" id="A0A2H1G6V7"/>
<feature type="compositionally biased region" description="Low complexity" evidence="3">
    <location>
        <begin position="366"/>
        <end position="378"/>
    </location>
</feature>